<feature type="compositionally biased region" description="Basic and acidic residues" evidence="6">
    <location>
        <begin position="41"/>
        <end position="58"/>
    </location>
</feature>
<keyword evidence="5" id="KW-0804">Transcription</keyword>
<dbReference type="Pfam" id="PF08281">
    <property type="entry name" value="Sigma70_r4_2"/>
    <property type="match status" value="1"/>
</dbReference>
<dbReference type="GO" id="GO:0006352">
    <property type="term" value="P:DNA-templated transcription initiation"/>
    <property type="evidence" value="ECO:0007669"/>
    <property type="project" value="InterPro"/>
</dbReference>
<protein>
    <submittedName>
        <fullName evidence="9">Sigma-24, ECF subfamily (Modular protein)</fullName>
    </submittedName>
</protein>
<dbReference type="InterPro" id="IPR007627">
    <property type="entry name" value="RNA_pol_sigma70_r2"/>
</dbReference>
<dbReference type="CDD" id="cd06171">
    <property type="entry name" value="Sigma70_r4"/>
    <property type="match status" value="1"/>
</dbReference>
<dbReference type="GO" id="GO:0016987">
    <property type="term" value="F:sigma factor activity"/>
    <property type="evidence" value="ECO:0007669"/>
    <property type="project" value="UniProtKB-KW"/>
</dbReference>
<dbReference type="GO" id="GO:0003677">
    <property type="term" value="F:DNA binding"/>
    <property type="evidence" value="ECO:0007669"/>
    <property type="project" value="UniProtKB-KW"/>
</dbReference>
<dbReference type="InterPro" id="IPR013325">
    <property type="entry name" value="RNA_pol_sigma_r2"/>
</dbReference>
<dbReference type="EMBL" id="CABN01000015">
    <property type="protein sequence ID" value="CBH99430.1"/>
    <property type="molecule type" value="Genomic_DNA"/>
</dbReference>
<evidence type="ECO:0000256" key="6">
    <source>
        <dbReference type="SAM" id="MobiDB-lite"/>
    </source>
</evidence>
<dbReference type="PANTHER" id="PTHR43133:SF8">
    <property type="entry name" value="RNA POLYMERASE SIGMA FACTOR HI_1459-RELATED"/>
    <property type="match status" value="1"/>
</dbReference>
<dbReference type="PANTHER" id="PTHR43133">
    <property type="entry name" value="RNA POLYMERASE ECF-TYPE SIGMA FACTO"/>
    <property type="match status" value="1"/>
</dbReference>
<keyword evidence="2" id="KW-0805">Transcription regulation</keyword>
<evidence type="ECO:0000313" key="9">
    <source>
        <dbReference type="EMBL" id="CBH99430.1"/>
    </source>
</evidence>
<feature type="domain" description="RNA polymerase sigma-70 region 2" evidence="7">
    <location>
        <begin position="83"/>
        <end position="149"/>
    </location>
</feature>
<dbReference type="Gene3D" id="1.10.10.10">
    <property type="entry name" value="Winged helix-like DNA-binding domain superfamily/Winged helix DNA-binding domain"/>
    <property type="match status" value="1"/>
</dbReference>
<dbReference type="Pfam" id="PF04542">
    <property type="entry name" value="Sigma70_r2"/>
    <property type="match status" value="1"/>
</dbReference>
<dbReference type="InterPro" id="IPR013324">
    <property type="entry name" value="RNA_pol_sigma_r3/r4-like"/>
</dbReference>
<sequence>MASDAVPLNSFLLAAWSQGLAVQSTAGMEIKLTNGASKGQLARDRGRESGRGADSDERLRQRATEMELIREAQAGSRSAFDALVRQYEHQVLRLALHLTGSEQDAEDIYQEAFLKAYRYLGNFRFECSFYTWIYRIVTNLCLDQLRRKKTRREDSSVVTDHRGDEIDLMVSVSDDRSFANPERELDRKVLGERIREALDTLTPRERTVFELKHYQGLRLRTIGEMLNTTEETAKNTLFRATKKLRSQLSGLR</sequence>
<keyword evidence="3" id="KW-0731">Sigma factor</keyword>
<evidence type="ECO:0000256" key="5">
    <source>
        <dbReference type="ARBA" id="ARBA00023163"/>
    </source>
</evidence>
<dbReference type="InterPro" id="IPR014284">
    <property type="entry name" value="RNA_pol_sigma-70_dom"/>
</dbReference>
<keyword evidence="4" id="KW-0238">DNA-binding</keyword>
<evidence type="ECO:0000256" key="2">
    <source>
        <dbReference type="ARBA" id="ARBA00023015"/>
    </source>
</evidence>
<evidence type="ECO:0000256" key="4">
    <source>
        <dbReference type="ARBA" id="ARBA00023125"/>
    </source>
</evidence>
<reference evidence="9" key="1">
    <citation type="submission" date="2009-10" db="EMBL/GenBank/DDBJ databases">
        <title>Diversity of trophic interactions inside an arsenic-rich microbial ecosystem.</title>
        <authorList>
            <person name="Bertin P.N."/>
            <person name="Heinrich-Salmeron A."/>
            <person name="Pelletier E."/>
            <person name="Goulhen-Chollet F."/>
            <person name="Arsene-Ploetze F."/>
            <person name="Gallien S."/>
            <person name="Calteau A."/>
            <person name="Vallenet D."/>
            <person name="Casiot C."/>
            <person name="Chane-Woon-Ming B."/>
            <person name="Giloteaux L."/>
            <person name="Barakat M."/>
            <person name="Bonnefoy V."/>
            <person name="Bruneel O."/>
            <person name="Chandler M."/>
            <person name="Cleiss J."/>
            <person name="Duran R."/>
            <person name="Elbaz-Poulichet F."/>
            <person name="Fonknechten N."/>
            <person name="Lauga B."/>
            <person name="Mornico D."/>
            <person name="Ortet P."/>
            <person name="Schaeffer C."/>
            <person name="Siguier P."/>
            <person name="Alexander Thil Smith A."/>
            <person name="Van Dorsselaer A."/>
            <person name="Weissenbach J."/>
            <person name="Medigue C."/>
            <person name="Le Paslier D."/>
        </authorList>
    </citation>
    <scope>NUCLEOTIDE SEQUENCE</scope>
</reference>
<gene>
    <name evidence="9" type="ORF">CARN3_0351</name>
</gene>
<proteinExistence type="inferred from homology"/>
<dbReference type="NCBIfam" id="TIGR02937">
    <property type="entry name" value="sigma70-ECF"/>
    <property type="match status" value="1"/>
</dbReference>
<dbReference type="InterPro" id="IPR039425">
    <property type="entry name" value="RNA_pol_sigma-70-like"/>
</dbReference>
<name>E6PWX1_9ZZZZ</name>
<organism evidence="9">
    <name type="scientific">mine drainage metagenome</name>
    <dbReference type="NCBI Taxonomy" id="410659"/>
    <lineage>
        <taxon>unclassified sequences</taxon>
        <taxon>metagenomes</taxon>
        <taxon>ecological metagenomes</taxon>
    </lineage>
</organism>
<dbReference type="InterPro" id="IPR036388">
    <property type="entry name" value="WH-like_DNA-bd_sf"/>
</dbReference>
<evidence type="ECO:0000256" key="1">
    <source>
        <dbReference type="ARBA" id="ARBA00010641"/>
    </source>
</evidence>
<dbReference type="AlphaFoldDB" id="E6PWX1"/>
<feature type="region of interest" description="Disordered" evidence="6">
    <location>
        <begin position="37"/>
        <end position="58"/>
    </location>
</feature>
<evidence type="ECO:0000256" key="3">
    <source>
        <dbReference type="ARBA" id="ARBA00023082"/>
    </source>
</evidence>
<dbReference type="Gene3D" id="1.10.1740.10">
    <property type="match status" value="1"/>
</dbReference>
<dbReference type="SUPFAM" id="SSF88946">
    <property type="entry name" value="Sigma2 domain of RNA polymerase sigma factors"/>
    <property type="match status" value="1"/>
</dbReference>
<comment type="similarity">
    <text evidence="1">Belongs to the sigma-70 factor family. ECF subfamily.</text>
</comment>
<dbReference type="InterPro" id="IPR013249">
    <property type="entry name" value="RNA_pol_sigma70_r4_t2"/>
</dbReference>
<feature type="domain" description="RNA polymerase sigma factor 70 region 4 type 2" evidence="8">
    <location>
        <begin position="192"/>
        <end position="244"/>
    </location>
</feature>
<comment type="caution">
    <text evidence="9">The sequence shown here is derived from an EMBL/GenBank/DDBJ whole genome shotgun (WGS) entry which is preliminary data.</text>
</comment>
<evidence type="ECO:0000259" key="7">
    <source>
        <dbReference type="Pfam" id="PF04542"/>
    </source>
</evidence>
<evidence type="ECO:0000259" key="8">
    <source>
        <dbReference type="Pfam" id="PF08281"/>
    </source>
</evidence>
<accession>E6PWX1</accession>
<dbReference type="SUPFAM" id="SSF88659">
    <property type="entry name" value="Sigma3 and sigma4 domains of RNA polymerase sigma factors"/>
    <property type="match status" value="1"/>
</dbReference>